<gene>
    <name evidence="10" type="primary">LOC113396834</name>
</gene>
<dbReference type="InterPro" id="IPR006026">
    <property type="entry name" value="Peptidase_Metallo"/>
</dbReference>
<comment type="cofactor">
    <cofactor evidence="7">
        <name>Zn(2+)</name>
        <dbReference type="ChEBI" id="CHEBI:29105"/>
    </cofactor>
    <text evidence="7">Binds 1 zinc ion per subunit.</text>
</comment>
<dbReference type="PRINTS" id="PR00480">
    <property type="entry name" value="ASTACIN"/>
</dbReference>
<organism evidence="9 10">
    <name type="scientific">Vanessa tameamea</name>
    <name type="common">Kamehameha butterfly</name>
    <dbReference type="NCBI Taxonomy" id="334116"/>
    <lineage>
        <taxon>Eukaryota</taxon>
        <taxon>Metazoa</taxon>
        <taxon>Ecdysozoa</taxon>
        <taxon>Arthropoda</taxon>
        <taxon>Hexapoda</taxon>
        <taxon>Insecta</taxon>
        <taxon>Pterygota</taxon>
        <taxon>Neoptera</taxon>
        <taxon>Endopterygota</taxon>
        <taxon>Lepidoptera</taxon>
        <taxon>Glossata</taxon>
        <taxon>Ditrysia</taxon>
        <taxon>Papilionoidea</taxon>
        <taxon>Nymphalidae</taxon>
        <taxon>Nymphalinae</taxon>
        <taxon>Vanessa</taxon>
    </lineage>
</organism>
<sequence>MRLTCVILLCLKFVTGSIWKNGIVHYAINSKDYDTHSQDIIMTTFSQIQNEICIKFFQAQMNLNNSNGDRILYISNPDKWKHCMPIVYDFRKSVIDMPIGYKCLNQKDIARIVVEMLKASINPNGSAINSFDLLKKFEDEDSQSTDTLISTKNRNYINSMYQSECGRIYQPLQIIQRRTIDNYSEYPMINNDNLDYYRDKLWPNGIVVYGIDEDLKKSEDYNTLQDAMTAIARFSCVSFQETIDNDEFTEKNYIWFDKDGDDMPLFGYGGGKQEIKLSSFLRGAPGHTGHVVNNLLRILGVHMMSNRYDRDNYVIINWKNVEKGKEHFLEKAPEAAWISAIPYDFSSVSHASANYMCGNCDLGQTTVQPMQDRLWHRTLSMGRVNRLSELDILLIDMMYHSQCGERSTKRRSEIKQ</sequence>
<dbReference type="RefSeq" id="XP_064076183.1">
    <property type="nucleotide sequence ID" value="XM_064220113.1"/>
</dbReference>
<keyword evidence="1 7" id="KW-0645">Protease</keyword>
<evidence type="ECO:0000256" key="3">
    <source>
        <dbReference type="ARBA" id="ARBA00022801"/>
    </source>
</evidence>
<dbReference type="PANTHER" id="PTHR10127">
    <property type="entry name" value="DISCOIDIN, CUB, EGF, LAMININ , AND ZINC METALLOPROTEASE DOMAIN CONTAINING"/>
    <property type="match status" value="1"/>
</dbReference>
<evidence type="ECO:0000256" key="7">
    <source>
        <dbReference type="RuleBase" id="RU361183"/>
    </source>
</evidence>
<dbReference type="GeneID" id="113396834"/>
<proteinExistence type="predicted"/>
<evidence type="ECO:0000256" key="5">
    <source>
        <dbReference type="ARBA" id="ARBA00023049"/>
    </source>
</evidence>
<reference evidence="10" key="1">
    <citation type="submission" date="2025-08" db="UniProtKB">
        <authorList>
            <consortium name="RefSeq"/>
        </authorList>
    </citation>
    <scope>IDENTIFICATION</scope>
    <source>
        <tissue evidence="10">Whole body</tissue>
    </source>
</reference>
<dbReference type="PROSITE" id="PS51864">
    <property type="entry name" value="ASTACIN"/>
    <property type="match status" value="1"/>
</dbReference>
<name>A0ABM4AY05_VANTA</name>
<dbReference type="Proteomes" id="UP001652626">
    <property type="component" value="Chromosome 31"/>
</dbReference>
<dbReference type="SMART" id="SM00235">
    <property type="entry name" value="ZnMc"/>
    <property type="match status" value="1"/>
</dbReference>
<dbReference type="Gene3D" id="3.40.390.10">
    <property type="entry name" value="Collagenase (Catalytic Domain)"/>
    <property type="match status" value="2"/>
</dbReference>
<keyword evidence="9" id="KW-1185">Reference proteome</keyword>
<keyword evidence="2 7" id="KW-0479">Metal-binding</keyword>
<keyword evidence="5 7" id="KW-0482">Metalloprotease</keyword>
<dbReference type="PANTHER" id="PTHR10127:SF780">
    <property type="entry name" value="METALLOENDOPEPTIDASE"/>
    <property type="match status" value="1"/>
</dbReference>
<feature type="chain" id="PRO_5044988297" description="Metalloendopeptidase" evidence="7">
    <location>
        <begin position="17"/>
        <end position="416"/>
    </location>
</feature>
<accession>A0ABM4AY05</accession>
<evidence type="ECO:0000259" key="8">
    <source>
        <dbReference type="PROSITE" id="PS51864"/>
    </source>
</evidence>
<evidence type="ECO:0000313" key="9">
    <source>
        <dbReference type="Proteomes" id="UP001652626"/>
    </source>
</evidence>
<keyword evidence="3 7" id="KW-0378">Hydrolase</keyword>
<evidence type="ECO:0000256" key="6">
    <source>
        <dbReference type="PROSITE-ProRule" id="PRU01211"/>
    </source>
</evidence>
<evidence type="ECO:0000256" key="1">
    <source>
        <dbReference type="ARBA" id="ARBA00022670"/>
    </source>
</evidence>
<evidence type="ECO:0000256" key="4">
    <source>
        <dbReference type="ARBA" id="ARBA00022833"/>
    </source>
</evidence>
<keyword evidence="7" id="KW-0732">Signal</keyword>
<comment type="caution">
    <text evidence="6">Lacks conserved residue(s) required for the propagation of feature annotation.</text>
</comment>
<feature type="signal peptide" evidence="7">
    <location>
        <begin position="1"/>
        <end position="16"/>
    </location>
</feature>
<dbReference type="Pfam" id="PF01400">
    <property type="entry name" value="Astacin"/>
    <property type="match status" value="1"/>
</dbReference>
<dbReference type="InterPro" id="IPR024079">
    <property type="entry name" value="MetalloPept_cat_dom_sf"/>
</dbReference>
<evidence type="ECO:0000256" key="2">
    <source>
        <dbReference type="ARBA" id="ARBA00022723"/>
    </source>
</evidence>
<dbReference type="SUPFAM" id="SSF55486">
    <property type="entry name" value="Metalloproteases ('zincins'), catalytic domain"/>
    <property type="match status" value="1"/>
</dbReference>
<feature type="domain" description="Peptidase M12A" evidence="8">
    <location>
        <begin position="193"/>
        <end position="404"/>
    </location>
</feature>
<protein>
    <recommendedName>
        <fullName evidence="7">Metalloendopeptidase</fullName>
        <ecNumber evidence="7">3.4.24.-</ecNumber>
    </recommendedName>
</protein>
<evidence type="ECO:0000313" key="10">
    <source>
        <dbReference type="RefSeq" id="XP_064076183.1"/>
    </source>
</evidence>
<dbReference type="EC" id="3.4.24.-" evidence="7"/>
<keyword evidence="4 7" id="KW-0862">Zinc</keyword>
<dbReference type="InterPro" id="IPR001506">
    <property type="entry name" value="Peptidase_M12A"/>
</dbReference>